<reference evidence="3" key="1">
    <citation type="submission" date="2016-10" db="EMBL/GenBank/DDBJ databases">
        <authorList>
            <person name="Varghese N."/>
        </authorList>
    </citation>
    <scope>NUCLEOTIDE SEQUENCE [LARGE SCALE GENOMIC DNA]</scope>
    <source>
        <strain evidence="3">HL 19</strain>
    </source>
</reference>
<keyword evidence="1" id="KW-0732">Signal</keyword>
<dbReference type="OrthoDB" id="6077588at2"/>
<feature type="signal peptide" evidence="1">
    <location>
        <begin position="1"/>
        <end position="35"/>
    </location>
</feature>
<gene>
    <name evidence="2" type="ORF">SAMN05661077_0902</name>
</gene>
<dbReference type="InterPro" id="IPR032811">
    <property type="entry name" value="Put_conjugal_transfer"/>
</dbReference>
<dbReference type="Proteomes" id="UP000183104">
    <property type="component" value="Unassembled WGS sequence"/>
</dbReference>
<accession>A0A0P9CSC5</accession>
<keyword evidence="3" id="KW-1185">Reference proteome</keyword>
<dbReference type="PATRIC" id="fig|381306.5.peg.889"/>
<feature type="chain" id="PRO_5010433510" evidence="1">
    <location>
        <begin position="36"/>
        <end position="507"/>
    </location>
</feature>
<organism evidence="2 3">
    <name type="scientific">Thiohalorhabdus denitrificans</name>
    <dbReference type="NCBI Taxonomy" id="381306"/>
    <lineage>
        <taxon>Bacteria</taxon>
        <taxon>Pseudomonadati</taxon>
        <taxon>Pseudomonadota</taxon>
        <taxon>Gammaproteobacteria</taxon>
        <taxon>Thiohalorhabdales</taxon>
        <taxon>Thiohalorhabdaceae</taxon>
        <taxon>Thiohalorhabdus</taxon>
    </lineage>
</organism>
<dbReference type="AlphaFoldDB" id="A0A0P9CSC5"/>
<dbReference type="STRING" id="381306.AN478_10660"/>
<protein>
    <submittedName>
        <fullName evidence="2">Plasmid transfer operon, TraF, protein</fullName>
    </submittedName>
</protein>
<dbReference type="Pfam" id="PF13729">
    <property type="entry name" value="TraF_2"/>
    <property type="match status" value="1"/>
</dbReference>
<evidence type="ECO:0000313" key="3">
    <source>
        <dbReference type="Proteomes" id="UP000183104"/>
    </source>
</evidence>
<name>A0A0P9CSC5_9GAMM</name>
<sequence>MPTRDRHHRNLPAARALAALAGAITLTLGTGTASAMDTFFVGARGQGMAGSLTAAVDDTDAQYYNPAAFGFFGQRTPGGYRSPNDNNHLARKDFGLGVDAGAGIRMHGEMAHYLDTLADANLDDLTNGIDDQQEAQALLDLTTSLGGIDDKDNAFLADVNGGVGTRVGSWGLGVRVLGQSSGRVTELDTQNLGIDTAELNNEIQGNITDNTRTVDQLQVFTDSQHQDLSDAGLEDQTIADLDYLAEEQGLTSEDTEGTTQVLADVAQSSGSGTGTSVSNNQTVVTLQGFGVAEVPLSYGHAINDHWSVGGNLKIMRGRVYGNQVRVFDNDSGDTIAKTDEEYKETTTVGADLGLMGRYEMVNVGLMARNLNSPTFEGFRDSDNNQKYEDVTLDPQVRAGVAFIPHETVTLAVDYDITANETVLRDYDTQFLSGGFEWDILRVLALRAGAYKNLAEDDIGVVYTAGLGLNLWAVRADVAAAMSPEETTVDGDEIPREVRATAEVTVDF</sequence>
<dbReference type="Gene3D" id="2.40.160.60">
    <property type="entry name" value="Outer membrane protein transport protein (OMPP1/FadL/TodX)"/>
    <property type="match status" value="2"/>
</dbReference>
<evidence type="ECO:0000313" key="2">
    <source>
        <dbReference type="EMBL" id="SCX97538.1"/>
    </source>
</evidence>
<dbReference type="EMBL" id="FMUN01000002">
    <property type="protein sequence ID" value="SCX97538.1"/>
    <property type="molecule type" value="Genomic_DNA"/>
</dbReference>
<dbReference type="RefSeq" id="WP_054966590.1">
    <property type="nucleotide sequence ID" value="NZ_FMUN01000002.1"/>
</dbReference>
<proteinExistence type="predicted"/>
<evidence type="ECO:0000256" key="1">
    <source>
        <dbReference type="SAM" id="SignalP"/>
    </source>
</evidence>